<keyword evidence="2" id="KW-1185">Reference proteome</keyword>
<accession>A0ABS2I9G8</accession>
<dbReference type="Proteomes" id="UP000717995">
    <property type="component" value="Unassembled WGS sequence"/>
</dbReference>
<sequence>MTTLRKRDEILTADELRQRLADDPRQAARVIVSAAGEGLPEAQLLLGQILLDGRGIERDPSLARRWFGIAAASGDAMACNMLGRCLEHGWGGAVDSPAAAQQYRRAAAAGLDWAMYNLAGLLARGHGVEEDQQAAFAWYLRAAELGHAKAMNLVGRYYEEGLAVERDARVAVDWYRRSAEAGDFRGQFSYASVLAQQGQVAEAVTWLEQALAGGNLNFLRVCRSGLLAAPQAEIRALAPAYYARAAELGDDTDRLAQSELLR</sequence>
<evidence type="ECO:0000313" key="1">
    <source>
        <dbReference type="EMBL" id="MBM7059781.1"/>
    </source>
</evidence>
<dbReference type="PANTHER" id="PTHR43628:SF1">
    <property type="entry name" value="CHITIN SYNTHASE REGULATORY FACTOR 2-RELATED"/>
    <property type="match status" value="1"/>
</dbReference>
<organism evidence="1 2">
    <name type="scientific">Zestomonas insulae</name>
    <dbReference type="NCBI Taxonomy" id="2809017"/>
    <lineage>
        <taxon>Bacteria</taxon>
        <taxon>Pseudomonadati</taxon>
        <taxon>Pseudomonadota</taxon>
        <taxon>Gammaproteobacteria</taxon>
        <taxon>Pseudomonadales</taxon>
        <taxon>Pseudomonadaceae</taxon>
        <taxon>Zestomonas</taxon>
    </lineage>
</organism>
<dbReference type="InterPro" id="IPR052945">
    <property type="entry name" value="Mitotic_Regulator"/>
</dbReference>
<dbReference type="PANTHER" id="PTHR43628">
    <property type="entry name" value="ACTIVATOR OF C KINASE PROTEIN 1-RELATED"/>
    <property type="match status" value="1"/>
</dbReference>
<dbReference type="EMBL" id="JAFEUP010000001">
    <property type="protein sequence ID" value="MBM7059781.1"/>
    <property type="molecule type" value="Genomic_DNA"/>
</dbReference>
<proteinExistence type="predicted"/>
<dbReference type="SUPFAM" id="SSF81901">
    <property type="entry name" value="HCP-like"/>
    <property type="match status" value="1"/>
</dbReference>
<dbReference type="Pfam" id="PF08238">
    <property type="entry name" value="Sel1"/>
    <property type="match status" value="6"/>
</dbReference>
<reference evidence="1 2" key="1">
    <citation type="submission" date="2021-02" db="EMBL/GenBank/DDBJ databases">
        <authorList>
            <person name="Lee D.-H."/>
        </authorList>
    </citation>
    <scope>NUCLEOTIDE SEQUENCE [LARGE SCALE GENOMIC DNA]</scope>
    <source>
        <strain evidence="1 2">UL073</strain>
    </source>
</reference>
<dbReference type="RefSeq" id="WP_204914777.1">
    <property type="nucleotide sequence ID" value="NZ_JAFEUP010000001.1"/>
</dbReference>
<dbReference type="InterPro" id="IPR006597">
    <property type="entry name" value="Sel1-like"/>
</dbReference>
<gene>
    <name evidence="1" type="ORF">JQX08_03605</name>
</gene>
<evidence type="ECO:0000313" key="2">
    <source>
        <dbReference type="Proteomes" id="UP000717995"/>
    </source>
</evidence>
<name>A0ABS2I9G8_9GAMM</name>
<dbReference type="InterPro" id="IPR011990">
    <property type="entry name" value="TPR-like_helical_dom_sf"/>
</dbReference>
<protein>
    <submittedName>
        <fullName evidence="1">Sel1 repeat family protein</fullName>
    </submittedName>
</protein>
<dbReference type="Gene3D" id="1.25.40.10">
    <property type="entry name" value="Tetratricopeptide repeat domain"/>
    <property type="match status" value="1"/>
</dbReference>
<comment type="caution">
    <text evidence="1">The sequence shown here is derived from an EMBL/GenBank/DDBJ whole genome shotgun (WGS) entry which is preliminary data.</text>
</comment>
<dbReference type="SMART" id="SM00671">
    <property type="entry name" value="SEL1"/>
    <property type="match status" value="4"/>
</dbReference>